<sequence>MGSNQGVGIVRVKATNGLGITVNYPVNLSKFLGAVMTPESGQIDNTKPYPTFEGTKLRNATNTSIYYYNDYESTEIDSIVSLFIVGVN</sequence>
<dbReference type="EMBL" id="JTJU01000028">
    <property type="protein sequence ID" value="OBX10424.1"/>
    <property type="molecule type" value="Genomic_DNA"/>
</dbReference>
<evidence type="ECO:0000313" key="2">
    <source>
        <dbReference type="Proteomes" id="UP000092527"/>
    </source>
</evidence>
<comment type="caution">
    <text evidence="1">The sequence shown here is derived from an EMBL/GenBank/DDBJ whole genome shotgun (WGS) entry which is preliminary data.</text>
</comment>
<reference evidence="1 2" key="1">
    <citation type="submission" date="2014-11" db="EMBL/GenBank/DDBJ databases">
        <title>Pan-genome of Gallibacterium spp.</title>
        <authorList>
            <person name="Kudirkiene E."/>
            <person name="Bojesen A.M."/>
        </authorList>
    </citation>
    <scope>NUCLEOTIDE SEQUENCE [LARGE SCALE GENOMIC DNA]</scope>
    <source>
        <strain evidence="1 2">18469/18</strain>
    </source>
</reference>
<dbReference type="Proteomes" id="UP000092527">
    <property type="component" value="Unassembled WGS sequence"/>
</dbReference>
<evidence type="ECO:0000313" key="1">
    <source>
        <dbReference type="EMBL" id="OBX10424.1"/>
    </source>
</evidence>
<name>A0AB36E2I6_9PAST</name>
<organism evidence="1 2">
    <name type="scientific">Gallibacterium salpingitidis</name>
    <dbReference type="NCBI Taxonomy" id="505341"/>
    <lineage>
        <taxon>Bacteria</taxon>
        <taxon>Pseudomonadati</taxon>
        <taxon>Pseudomonadota</taxon>
        <taxon>Gammaproteobacteria</taxon>
        <taxon>Pasteurellales</taxon>
        <taxon>Pasteurellaceae</taxon>
        <taxon>Gallibacterium</taxon>
    </lineage>
</organism>
<protein>
    <submittedName>
        <fullName evidence="1">Uncharacterized protein</fullName>
    </submittedName>
</protein>
<proteinExistence type="predicted"/>
<accession>A0AB36E2I6</accession>
<dbReference type="AlphaFoldDB" id="A0AB36E2I6"/>
<gene>
    <name evidence="1" type="ORF">QV09_05620</name>
</gene>